<dbReference type="EMBL" id="KZ825821">
    <property type="protein sequence ID" value="PYH97655.1"/>
    <property type="molecule type" value="Genomic_DNA"/>
</dbReference>
<dbReference type="OrthoDB" id="10523125at2759"/>
<reference evidence="2 3" key="1">
    <citation type="submission" date="2018-02" db="EMBL/GenBank/DDBJ databases">
        <title>The genomes of Aspergillus section Nigri reveals drivers in fungal speciation.</title>
        <authorList>
            <consortium name="DOE Joint Genome Institute"/>
            <person name="Vesth T.C."/>
            <person name="Nybo J."/>
            <person name="Theobald S."/>
            <person name="Brandl J."/>
            <person name="Frisvad J.C."/>
            <person name="Nielsen K.F."/>
            <person name="Lyhne E.K."/>
            <person name="Kogle M.E."/>
            <person name="Kuo A."/>
            <person name="Riley R."/>
            <person name="Clum A."/>
            <person name="Nolan M."/>
            <person name="Lipzen A."/>
            <person name="Salamov A."/>
            <person name="Henrissat B."/>
            <person name="Wiebenga A."/>
            <person name="De vries R.P."/>
            <person name="Grigoriev I.V."/>
            <person name="Mortensen U.H."/>
            <person name="Andersen M.R."/>
            <person name="Baker S.E."/>
        </authorList>
    </citation>
    <scope>NUCLEOTIDE SEQUENCE [LARGE SCALE GENOMIC DNA]</scope>
    <source>
        <strain evidence="2 3">CBS 707.79</strain>
    </source>
</reference>
<accession>A0A319DJE3</accession>
<feature type="region of interest" description="Disordered" evidence="1">
    <location>
        <begin position="1"/>
        <end position="35"/>
    </location>
</feature>
<evidence type="ECO:0000313" key="2">
    <source>
        <dbReference type="EMBL" id="PYH97655.1"/>
    </source>
</evidence>
<name>A0A319DJE3_9EURO</name>
<evidence type="ECO:0000313" key="3">
    <source>
        <dbReference type="Proteomes" id="UP000247810"/>
    </source>
</evidence>
<sequence length="101" mass="10907">MEDGQLWAERQPEWELRSPKTQSATAAHPPVTKPTRTHFFGGRAAIGPGQIGQSASDAATDMELERTTVRISGYAGLVADGVLLDGIGLIFSRTYNTSWFG</sequence>
<gene>
    <name evidence="2" type="ORF">BO71DRAFT_480959</name>
</gene>
<dbReference type="VEuPathDB" id="FungiDB:BO71DRAFT_480959"/>
<evidence type="ECO:0000256" key="1">
    <source>
        <dbReference type="SAM" id="MobiDB-lite"/>
    </source>
</evidence>
<proteinExistence type="predicted"/>
<dbReference type="Proteomes" id="UP000247810">
    <property type="component" value="Unassembled WGS sequence"/>
</dbReference>
<organism evidence="2 3">
    <name type="scientific">Aspergillus ellipticus CBS 707.79</name>
    <dbReference type="NCBI Taxonomy" id="1448320"/>
    <lineage>
        <taxon>Eukaryota</taxon>
        <taxon>Fungi</taxon>
        <taxon>Dikarya</taxon>
        <taxon>Ascomycota</taxon>
        <taxon>Pezizomycotina</taxon>
        <taxon>Eurotiomycetes</taxon>
        <taxon>Eurotiomycetidae</taxon>
        <taxon>Eurotiales</taxon>
        <taxon>Aspergillaceae</taxon>
        <taxon>Aspergillus</taxon>
        <taxon>Aspergillus subgen. Circumdati</taxon>
    </lineage>
</organism>
<keyword evidence="3" id="KW-1185">Reference proteome</keyword>
<protein>
    <submittedName>
        <fullName evidence="2">Uncharacterized protein</fullName>
    </submittedName>
</protein>
<dbReference type="AlphaFoldDB" id="A0A319DJE3"/>